<keyword evidence="2" id="KW-0812">Transmembrane</keyword>
<name>A0A4Z0JKL5_9LACO</name>
<proteinExistence type="predicted"/>
<keyword evidence="2" id="KW-1133">Transmembrane helix</keyword>
<protein>
    <submittedName>
        <fullName evidence="3">DUF3862 domain-containing protein</fullName>
    </submittedName>
</protein>
<accession>A0A4Z0JKL5</accession>
<dbReference type="AlphaFoldDB" id="A0A4Z0JKL5"/>
<evidence type="ECO:0000256" key="1">
    <source>
        <dbReference type="ARBA" id="ARBA00022729"/>
    </source>
</evidence>
<dbReference type="Gene3D" id="3.30.1450.10">
    <property type="match status" value="2"/>
</dbReference>
<comment type="caution">
    <text evidence="3">The sequence shown here is derived from an EMBL/GenBank/DDBJ whole genome shotgun (WGS) entry which is preliminary data.</text>
</comment>
<organism evidence="3 4">
    <name type="scientific">Companilactobacillus suantsaicola</name>
    <dbReference type="NCBI Taxonomy" id="2487723"/>
    <lineage>
        <taxon>Bacteria</taxon>
        <taxon>Bacillati</taxon>
        <taxon>Bacillota</taxon>
        <taxon>Bacilli</taxon>
        <taxon>Lactobacillales</taxon>
        <taxon>Lactobacillaceae</taxon>
        <taxon>Companilactobacillus</taxon>
    </lineage>
</organism>
<keyword evidence="2" id="KW-0472">Membrane</keyword>
<evidence type="ECO:0000256" key="2">
    <source>
        <dbReference type="SAM" id="Phobius"/>
    </source>
</evidence>
<sequence>MTSKKYPSRAQYRQEHNIKPPKKAFYKKWWFWLIIIILIVGGVLIGTFGDFYTPKKTETTTTQTSKKKTAKKAVKKSTKEITGVSLKQYNGIYLSEKDGLSSEILTEYFGKPNESSVSKVDDLQTNVDTWEKVANGTKNSKVIVHFYNDHAVSKAISDLKVTRNEKITLKKYQELQNGQTSNDVLNTLGNPNTYSESMINGTATKIFKYTTGLNGDQGAEITVTFNNDAVDGKNQTGLK</sequence>
<keyword evidence="4" id="KW-1185">Reference proteome</keyword>
<evidence type="ECO:0000313" key="4">
    <source>
        <dbReference type="Proteomes" id="UP000298021"/>
    </source>
</evidence>
<dbReference type="Pfam" id="PF12978">
    <property type="entry name" value="DUF3862"/>
    <property type="match status" value="1"/>
</dbReference>
<dbReference type="OrthoDB" id="2942526at2"/>
<dbReference type="RefSeq" id="WP_135373367.1">
    <property type="nucleotide sequence ID" value="NZ_RKLY01000020.1"/>
</dbReference>
<gene>
    <name evidence="3" type="ORF">EGT49_08410</name>
</gene>
<evidence type="ECO:0000313" key="3">
    <source>
        <dbReference type="EMBL" id="TGD22654.1"/>
    </source>
</evidence>
<dbReference type="Proteomes" id="UP000298021">
    <property type="component" value="Unassembled WGS sequence"/>
</dbReference>
<dbReference type="EMBL" id="RKLY01000020">
    <property type="protein sequence ID" value="TGD22654.1"/>
    <property type="molecule type" value="Genomic_DNA"/>
</dbReference>
<keyword evidence="1" id="KW-0732">Signal</keyword>
<reference evidence="3 4" key="1">
    <citation type="submission" date="2018-10" db="EMBL/GenBank/DDBJ databases">
        <title>Lactobacillus sp. R7 and Lactobacillus sp. R19 isolated from fermented mustard green product of Taiwan.</title>
        <authorList>
            <person name="Lin S.-T."/>
        </authorList>
    </citation>
    <scope>NUCLEOTIDE SEQUENCE [LARGE SCALE GENOMIC DNA]</scope>
    <source>
        <strain evidence="3 4">BCRC 81127</strain>
    </source>
</reference>
<dbReference type="InterPro" id="IPR037873">
    <property type="entry name" value="BamE-like"/>
</dbReference>
<feature type="transmembrane region" description="Helical" evidence="2">
    <location>
        <begin position="29"/>
        <end position="49"/>
    </location>
</feature>
<dbReference type="InterPro" id="IPR024418">
    <property type="entry name" value="DUF3862"/>
</dbReference>